<dbReference type="InterPro" id="IPR036388">
    <property type="entry name" value="WH-like_DNA-bd_sf"/>
</dbReference>
<dbReference type="SUPFAM" id="SSF46785">
    <property type="entry name" value="Winged helix' DNA-binding domain"/>
    <property type="match status" value="1"/>
</dbReference>
<reference evidence="2 3" key="1">
    <citation type="submission" date="2015-07" db="EMBL/GenBank/DDBJ databases">
        <title>Genome sequence of Ornatilinea apprima DSM 23815.</title>
        <authorList>
            <person name="Hemp J."/>
            <person name="Ward L.M."/>
            <person name="Pace L.A."/>
            <person name="Fischer W.W."/>
        </authorList>
    </citation>
    <scope>NUCLEOTIDE SEQUENCE [LARGE SCALE GENOMIC DNA]</scope>
    <source>
        <strain evidence="2 3">P3M-1</strain>
    </source>
</reference>
<proteinExistence type="predicted"/>
<dbReference type="InterPro" id="IPR005149">
    <property type="entry name" value="Tscrpt_reg_PadR_N"/>
</dbReference>
<name>A0A0P6X6Y3_9CHLR</name>
<gene>
    <name evidence="2" type="ORF">ADN00_06260</name>
</gene>
<feature type="domain" description="Transcription regulator PadR N-terminal" evidence="1">
    <location>
        <begin position="23"/>
        <end position="95"/>
    </location>
</feature>
<accession>A0A0P6X6Y3</accession>
<protein>
    <recommendedName>
        <fullName evidence="1">Transcription regulator PadR N-terminal domain-containing protein</fullName>
    </recommendedName>
</protein>
<dbReference type="STRING" id="1134406.ADN00_06260"/>
<dbReference type="EMBL" id="LGCL01000016">
    <property type="protein sequence ID" value="KPL78820.1"/>
    <property type="molecule type" value="Genomic_DNA"/>
</dbReference>
<keyword evidence="3" id="KW-1185">Reference proteome</keyword>
<dbReference type="Pfam" id="PF03551">
    <property type="entry name" value="PadR"/>
    <property type="match status" value="1"/>
</dbReference>
<dbReference type="PANTHER" id="PTHR33169:SF14">
    <property type="entry name" value="TRANSCRIPTIONAL REGULATOR RV3488"/>
    <property type="match status" value="1"/>
</dbReference>
<dbReference type="PANTHER" id="PTHR33169">
    <property type="entry name" value="PADR-FAMILY TRANSCRIPTIONAL REGULATOR"/>
    <property type="match status" value="1"/>
</dbReference>
<dbReference type="AlphaFoldDB" id="A0A0P6X6Y3"/>
<sequence length="118" mass="13680">MESEGRGRGRHSPLAVSLLEPALLVLLNDQARHGYPLLADLEKMGMGTIHPSVVYRTLRDMEELEWIQSTWDGDETQGPPRRVYRLTERGEEVLKHWREEMKSIRELLSELISRTDNV</sequence>
<evidence type="ECO:0000313" key="3">
    <source>
        <dbReference type="Proteomes" id="UP000050417"/>
    </source>
</evidence>
<organism evidence="2 3">
    <name type="scientific">Ornatilinea apprima</name>
    <dbReference type="NCBI Taxonomy" id="1134406"/>
    <lineage>
        <taxon>Bacteria</taxon>
        <taxon>Bacillati</taxon>
        <taxon>Chloroflexota</taxon>
        <taxon>Anaerolineae</taxon>
        <taxon>Anaerolineales</taxon>
        <taxon>Anaerolineaceae</taxon>
        <taxon>Ornatilinea</taxon>
    </lineage>
</organism>
<dbReference type="Gene3D" id="1.10.10.10">
    <property type="entry name" value="Winged helix-like DNA-binding domain superfamily/Winged helix DNA-binding domain"/>
    <property type="match status" value="1"/>
</dbReference>
<dbReference type="InterPro" id="IPR052509">
    <property type="entry name" value="Metal_resp_DNA-bind_regulator"/>
</dbReference>
<comment type="caution">
    <text evidence="2">The sequence shown here is derived from an EMBL/GenBank/DDBJ whole genome shotgun (WGS) entry which is preliminary data.</text>
</comment>
<evidence type="ECO:0000259" key="1">
    <source>
        <dbReference type="Pfam" id="PF03551"/>
    </source>
</evidence>
<dbReference type="Proteomes" id="UP000050417">
    <property type="component" value="Unassembled WGS sequence"/>
</dbReference>
<dbReference type="InterPro" id="IPR036390">
    <property type="entry name" value="WH_DNA-bd_sf"/>
</dbReference>
<evidence type="ECO:0000313" key="2">
    <source>
        <dbReference type="EMBL" id="KPL78820.1"/>
    </source>
</evidence>